<accession>A0A430J9Q0</accession>
<evidence type="ECO:0000313" key="1">
    <source>
        <dbReference type="EMBL" id="RTE07189.1"/>
    </source>
</evidence>
<organism evidence="1 2">
    <name type="scientific">Paenibacillus whitsoniae</name>
    <dbReference type="NCBI Taxonomy" id="2496558"/>
    <lineage>
        <taxon>Bacteria</taxon>
        <taxon>Bacillati</taxon>
        <taxon>Bacillota</taxon>
        <taxon>Bacilli</taxon>
        <taxon>Bacillales</taxon>
        <taxon>Paenibacillaceae</taxon>
        <taxon>Paenibacillus</taxon>
    </lineage>
</organism>
<protein>
    <submittedName>
        <fullName evidence="1">Uncharacterized protein</fullName>
    </submittedName>
</protein>
<dbReference type="OrthoDB" id="8716700at2"/>
<dbReference type="SUPFAM" id="SSF53187">
    <property type="entry name" value="Zn-dependent exopeptidases"/>
    <property type="match status" value="1"/>
</dbReference>
<comment type="caution">
    <text evidence="1">The sequence shown here is derived from an EMBL/GenBank/DDBJ whole genome shotgun (WGS) entry which is preliminary data.</text>
</comment>
<dbReference type="Gene3D" id="3.40.630.40">
    <property type="entry name" value="Zn-dependent exopeptidases"/>
    <property type="match status" value="1"/>
</dbReference>
<dbReference type="Pfam" id="PF05013">
    <property type="entry name" value="FGase"/>
    <property type="match status" value="1"/>
</dbReference>
<dbReference type="AlphaFoldDB" id="A0A430J9Q0"/>
<proteinExistence type="predicted"/>
<reference evidence="1 2" key="1">
    <citation type="submission" date="2018-12" db="EMBL/GenBank/DDBJ databases">
        <title>Bacillus ochoae sp. nov., Paenibacillus whitsoniae sp. nov., Paenibacillus spiritus sp. nov. Isolated from the Mars Exploration Rover during spacecraft assembly.</title>
        <authorList>
            <person name="Seuylemezian A."/>
            <person name="Vaishampayan P."/>
        </authorList>
    </citation>
    <scope>NUCLEOTIDE SEQUENCE [LARGE SCALE GENOMIC DNA]</scope>
    <source>
        <strain evidence="1 2">MER 54</strain>
    </source>
</reference>
<dbReference type="InterPro" id="IPR007709">
    <property type="entry name" value="N-FG_amidohydro"/>
</dbReference>
<dbReference type="EMBL" id="RXHU01000066">
    <property type="protein sequence ID" value="RTE07189.1"/>
    <property type="molecule type" value="Genomic_DNA"/>
</dbReference>
<evidence type="ECO:0000313" key="2">
    <source>
        <dbReference type="Proteomes" id="UP000276128"/>
    </source>
</evidence>
<dbReference type="CDD" id="cd00636">
    <property type="entry name" value="TroA-like"/>
    <property type="match status" value="1"/>
</dbReference>
<keyword evidence="2" id="KW-1185">Reference proteome</keyword>
<name>A0A430J9Q0_9BACL</name>
<dbReference type="Proteomes" id="UP000276128">
    <property type="component" value="Unassembled WGS sequence"/>
</dbReference>
<sequence length="148" mass="16713">MSLFLIPLTGHDNAITLSKEGVCLVNSLDVKRSKPVSPIIASIPHGSSQITPEMLASKKPEIVLSNNDWFLNELYSFLERLNITTVSADYSRYVIDVNREISLNNRAEDYTKSLVYQKSTFGRDLYDIPLSEETILNRIETIIFDNAS</sequence>
<gene>
    <name evidence="1" type="ORF">EJQ19_21805</name>
</gene>